<comment type="caution">
    <text evidence="11">The sequence shown here is derived from an EMBL/GenBank/DDBJ whole genome shotgun (WGS) entry which is preliminary data.</text>
</comment>
<keyword evidence="3" id="KW-1003">Cell membrane</keyword>
<dbReference type="EMBL" id="PDSK01000024">
    <property type="protein sequence ID" value="PIE36142.1"/>
    <property type="molecule type" value="Genomic_DNA"/>
</dbReference>
<protein>
    <submittedName>
        <fullName evidence="11">Branched-chain amino acid ABC transporter permease</fullName>
    </submittedName>
</protein>
<feature type="transmembrane region" description="Helical" evidence="10">
    <location>
        <begin position="186"/>
        <end position="212"/>
    </location>
</feature>
<dbReference type="GO" id="GO:1903806">
    <property type="term" value="P:L-isoleucine import across plasma membrane"/>
    <property type="evidence" value="ECO:0007669"/>
    <property type="project" value="TreeGrafter"/>
</dbReference>
<dbReference type="InterPro" id="IPR052157">
    <property type="entry name" value="BCAA_transport_permease"/>
</dbReference>
<evidence type="ECO:0000313" key="11">
    <source>
        <dbReference type="EMBL" id="PIE36142.1"/>
    </source>
</evidence>
<organism evidence="11 12">
    <name type="scientific">candidate division KSB3 bacterium</name>
    <dbReference type="NCBI Taxonomy" id="2044937"/>
    <lineage>
        <taxon>Bacteria</taxon>
        <taxon>candidate division KSB3</taxon>
    </lineage>
</organism>
<keyword evidence="4" id="KW-0997">Cell inner membrane</keyword>
<evidence type="ECO:0000256" key="4">
    <source>
        <dbReference type="ARBA" id="ARBA00022519"/>
    </source>
</evidence>
<name>A0A2G6KM68_9BACT</name>
<dbReference type="Proteomes" id="UP000230821">
    <property type="component" value="Unassembled WGS sequence"/>
</dbReference>
<dbReference type="GO" id="GO:0005886">
    <property type="term" value="C:plasma membrane"/>
    <property type="evidence" value="ECO:0007669"/>
    <property type="project" value="UniProtKB-SubCell"/>
</dbReference>
<dbReference type="GO" id="GO:0005304">
    <property type="term" value="F:L-valine transmembrane transporter activity"/>
    <property type="evidence" value="ECO:0007669"/>
    <property type="project" value="TreeGrafter"/>
</dbReference>
<keyword evidence="8 10" id="KW-0472">Membrane</keyword>
<comment type="subcellular location">
    <subcellularLocation>
        <location evidence="1">Cell membrane</location>
        <topology evidence="1">Multi-pass membrane protein</topology>
    </subcellularLocation>
</comment>
<feature type="transmembrane region" description="Helical" evidence="10">
    <location>
        <begin position="15"/>
        <end position="34"/>
    </location>
</feature>
<evidence type="ECO:0000313" key="12">
    <source>
        <dbReference type="Proteomes" id="UP000230821"/>
    </source>
</evidence>
<keyword evidence="5 10" id="KW-0812">Transmembrane</keyword>
<evidence type="ECO:0000256" key="1">
    <source>
        <dbReference type="ARBA" id="ARBA00004651"/>
    </source>
</evidence>
<keyword evidence="2" id="KW-0813">Transport</keyword>
<dbReference type="GO" id="GO:0015190">
    <property type="term" value="F:L-leucine transmembrane transporter activity"/>
    <property type="evidence" value="ECO:0007669"/>
    <property type="project" value="TreeGrafter"/>
</dbReference>
<feature type="transmembrane region" description="Helical" evidence="10">
    <location>
        <begin position="259"/>
        <end position="276"/>
    </location>
</feature>
<feature type="transmembrane region" description="Helical" evidence="10">
    <location>
        <begin position="133"/>
        <end position="157"/>
    </location>
</feature>
<evidence type="ECO:0000256" key="2">
    <source>
        <dbReference type="ARBA" id="ARBA00022448"/>
    </source>
</evidence>
<gene>
    <name evidence="11" type="ORF">CSA56_01285</name>
</gene>
<keyword evidence="7 10" id="KW-1133">Transmembrane helix</keyword>
<evidence type="ECO:0000256" key="6">
    <source>
        <dbReference type="ARBA" id="ARBA00022970"/>
    </source>
</evidence>
<dbReference type="CDD" id="cd06582">
    <property type="entry name" value="TM_PBP1_LivH_like"/>
    <property type="match status" value="1"/>
</dbReference>
<reference evidence="11 12" key="1">
    <citation type="submission" date="2017-10" db="EMBL/GenBank/DDBJ databases">
        <title>Novel microbial diversity and functional potential in the marine mammal oral microbiome.</title>
        <authorList>
            <person name="Dudek N.K."/>
            <person name="Sun C.L."/>
            <person name="Burstein D."/>
            <person name="Kantor R.S."/>
            <person name="Aliaga Goltsman D.S."/>
            <person name="Bik E.M."/>
            <person name="Thomas B.C."/>
            <person name="Banfield J.F."/>
            <person name="Relman D.A."/>
        </authorList>
    </citation>
    <scope>NUCLEOTIDE SEQUENCE [LARGE SCALE GENOMIC DNA]</scope>
    <source>
        <strain evidence="11">DOLJORAL78_47_16</strain>
    </source>
</reference>
<evidence type="ECO:0000256" key="9">
    <source>
        <dbReference type="ARBA" id="ARBA00037998"/>
    </source>
</evidence>
<proteinExistence type="inferred from homology"/>
<dbReference type="GO" id="GO:0015192">
    <property type="term" value="F:L-phenylalanine transmembrane transporter activity"/>
    <property type="evidence" value="ECO:0007669"/>
    <property type="project" value="TreeGrafter"/>
</dbReference>
<evidence type="ECO:0000256" key="8">
    <source>
        <dbReference type="ARBA" id="ARBA00023136"/>
    </source>
</evidence>
<feature type="transmembrane region" description="Helical" evidence="10">
    <location>
        <begin position="46"/>
        <end position="79"/>
    </location>
</feature>
<dbReference type="PANTHER" id="PTHR11795:SF371">
    <property type="entry name" value="HIGH-AFFINITY BRANCHED-CHAIN AMINO ACID TRANSPORT SYSTEM PERMEASE PROTEIN LIVH"/>
    <property type="match status" value="1"/>
</dbReference>
<keyword evidence="6" id="KW-0029">Amino-acid transport</keyword>
<comment type="similarity">
    <text evidence="9">Belongs to the binding-protein-dependent transport system permease family. LivHM subfamily.</text>
</comment>
<feature type="transmembrane region" description="Helical" evidence="10">
    <location>
        <begin position="224"/>
        <end position="247"/>
    </location>
</feature>
<dbReference type="InterPro" id="IPR001851">
    <property type="entry name" value="ABC_transp_permease"/>
</dbReference>
<dbReference type="GO" id="GO:0015808">
    <property type="term" value="P:L-alanine transport"/>
    <property type="evidence" value="ECO:0007669"/>
    <property type="project" value="TreeGrafter"/>
</dbReference>
<evidence type="ECO:0000256" key="5">
    <source>
        <dbReference type="ARBA" id="ARBA00022692"/>
    </source>
</evidence>
<dbReference type="Pfam" id="PF02653">
    <property type="entry name" value="BPD_transp_2"/>
    <property type="match status" value="1"/>
</dbReference>
<dbReference type="AlphaFoldDB" id="A0A2G6KM68"/>
<accession>A0A2G6KM68</accession>
<evidence type="ECO:0000256" key="7">
    <source>
        <dbReference type="ARBA" id="ARBA00022989"/>
    </source>
</evidence>
<dbReference type="GO" id="GO:0015188">
    <property type="term" value="F:L-isoleucine transmembrane transporter activity"/>
    <property type="evidence" value="ECO:0007669"/>
    <property type="project" value="TreeGrafter"/>
</dbReference>
<dbReference type="GO" id="GO:0042941">
    <property type="term" value="P:D-alanine transmembrane transport"/>
    <property type="evidence" value="ECO:0007669"/>
    <property type="project" value="TreeGrafter"/>
</dbReference>
<sequence>MLLEQLLNGLAQGSTYALVAVGFALIFGTLRLVTFAHGEVFMMGAFVAYTLMSVLHANMIIAFVLAFLVTAVLGVVIEFVGFRLLRNAPHISSLLVTIGFSIVLLNVAQLLWGAETKSFPLSLDFGQIKLFGLNMPIMQCVVYVMTIGLIVGLQVLLNYTKIGRTIRATAQDHEAAFVLGVDINKIYSLTFALGSSLGGLAGVLVGMYYNAVYPTMGAMMGLKAFSACILGGLTSIPGAVVAGIFLGEVENLSVAYLSSGYRHVFSFVILILILLLKPSGLFGKKTA</sequence>
<dbReference type="PANTHER" id="PTHR11795">
    <property type="entry name" value="BRANCHED-CHAIN AMINO ACID TRANSPORT SYSTEM PERMEASE PROTEIN LIVH"/>
    <property type="match status" value="1"/>
</dbReference>
<feature type="transmembrane region" description="Helical" evidence="10">
    <location>
        <begin position="91"/>
        <end position="112"/>
    </location>
</feature>
<evidence type="ECO:0000256" key="3">
    <source>
        <dbReference type="ARBA" id="ARBA00022475"/>
    </source>
</evidence>
<evidence type="ECO:0000256" key="10">
    <source>
        <dbReference type="SAM" id="Phobius"/>
    </source>
</evidence>